<feature type="compositionally biased region" description="Low complexity" evidence="18">
    <location>
        <begin position="1552"/>
        <end position="1564"/>
    </location>
</feature>
<dbReference type="Gene3D" id="2.20.100.10">
    <property type="entry name" value="Thrombospondin type-1 (TSP1) repeat"/>
    <property type="match status" value="4"/>
</dbReference>
<feature type="domain" description="PLAC" evidence="21">
    <location>
        <begin position="1064"/>
        <end position="1102"/>
    </location>
</feature>
<dbReference type="FunFam" id="3.40.1620.60:FF:000001">
    <property type="entry name" value="A disintegrin and metalloproteinase with thrombospondin motifs 3"/>
    <property type="match status" value="1"/>
</dbReference>
<name>A0A3Q2ZR42_KRYMA</name>
<keyword evidence="11" id="KW-0865">Zymogen</keyword>
<feature type="binding site" evidence="15">
    <location>
        <position position="470"/>
    </location>
    <ligand>
        <name>Ca(2+)</name>
        <dbReference type="ChEBI" id="CHEBI:29108"/>
        <label>1</label>
    </ligand>
</feature>
<dbReference type="FunFam" id="3.40.390.10:FF:000008">
    <property type="entry name" value="A disintegrin and metalloproteinase with thrombospondin motifs 3"/>
    <property type="match status" value="1"/>
</dbReference>
<feature type="signal peptide" evidence="19">
    <location>
        <begin position="1"/>
        <end position="22"/>
    </location>
</feature>
<dbReference type="Pfam" id="PF05986">
    <property type="entry name" value="ADAMTS_spacer1"/>
    <property type="match status" value="1"/>
</dbReference>
<comment type="cofactor">
    <cofactor evidence="15">
        <name>Zn(2+)</name>
        <dbReference type="ChEBI" id="CHEBI:29105"/>
    </cofactor>
    <text evidence="15">Binds 1 zinc ion per subunit.</text>
</comment>
<feature type="binding site" evidence="15 17">
    <location>
        <position position="410"/>
    </location>
    <ligand>
        <name>Zn(2+)</name>
        <dbReference type="ChEBI" id="CHEBI:29105"/>
        <note>catalytic</note>
    </ligand>
</feature>
<dbReference type="Gene3D" id="3.40.390.10">
    <property type="entry name" value="Collagenase (Catalytic Domain)"/>
    <property type="match status" value="1"/>
</dbReference>
<feature type="compositionally biased region" description="Low complexity" evidence="18">
    <location>
        <begin position="1376"/>
        <end position="1394"/>
    </location>
</feature>
<feature type="disulfide bond" evidence="16">
    <location>
        <begin position="494"/>
        <end position="529"/>
    </location>
</feature>
<feature type="compositionally biased region" description="Polar residues" evidence="18">
    <location>
        <begin position="1300"/>
        <end position="1375"/>
    </location>
</feature>
<keyword evidence="12 16" id="KW-1015">Disulfide bond</keyword>
<dbReference type="InterPro" id="IPR001590">
    <property type="entry name" value="Peptidase_M12B"/>
</dbReference>
<feature type="compositionally biased region" description="Low complexity" evidence="18">
    <location>
        <begin position="1769"/>
        <end position="1779"/>
    </location>
</feature>
<dbReference type="InterPro" id="IPR010294">
    <property type="entry name" value="ADAMTS_spacer1"/>
</dbReference>
<reference evidence="22" key="2">
    <citation type="submission" date="2025-09" db="UniProtKB">
        <authorList>
            <consortium name="Ensembl"/>
        </authorList>
    </citation>
    <scope>IDENTIFICATION</scope>
</reference>
<feature type="compositionally biased region" description="Basic and acidic residues" evidence="18">
    <location>
        <begin position="1251"/>
        <end position="1261"/>
    </location>
</feature>
<feature type="region of interest" description="Disordered" evidence="18">
    <location>
        <begin position="1217"/>
        <end position="1415"/>
    </location>
</feature>
<dbReference type="FunFam" id="2.20.100.10:FF:000006">
    <property type="entry name" value="A disintegrin and metalloproteinase with thrombospondin motifs 1"/>
    <property type="match status" value="1"/>
</dbReference>
<feature type="compositionally biased region" description="Polar residues" evidence="18">
    <location>
        <begin position="1875"/>
        <end position="1888"/>
    </location>
</feature>
<dbReference type="CDD" id="cd04273">
    <property type="entry name" value="ZnMc_ADAMTS_like"/>
    <property type="match status" value="1"/>
</dbReference>
<accession>A0A3Q2ZR42</accession>
<dbReference type="Pfam" id="PF17771">
    <property type="entry name" value="ADAMTS_CR_2"/>
    <property type="match status" value="1"/>
</dbReference>
<reference evidence="22" key="1">
    <citation type="submission" date="2025-08" db="UniProtKB">
        <authorList>
            <consortium name="Ensembl"/>
        </authorList>
    </citation>
    <scope>IDENTIFICATION</scope>
</reference>
<feature type="disulfide bond" evidence="16">
    <location>
        <begin position="388"/>
        <end position="467"/>
    </location>
</feature>
<feature type="compositionally biased region" description="Low complexity" evidence="18">
    <location>
        <begin position="1692"/>
        <end position="1719"/>
    </location>
</feature>
<evidence type="ECO:0000256" key="16">
    <source>
        <dbReference type="PIRSR" id="PIRSR613273-3"/>
    </source>
</evidence>
<feature type="region of interest" description="Disordered" evidence="18">
    <location>
        <begin position="64"/>
        <end position="94"/>
    </location>
</feature>
<dbReference type="PROSITE" id="PS50215">
    <property type="entry name" value="ADAM_MEPRO"/>
    <property type="match status" value="1"/>
</dbReference>
<protein>
    <submittedName>
        <fullName evidence="22">A disintegrin and metalloproteinase with thrombospondin motifs 2-like</fullName>
    </submittedName>
</protein>
<dbReference type="GO" id="GO:0046872">
    <property type="term" value="F:metal ion binding"/>
    <property type="evidence" value="ECO:0007669"/>
    <property type="project" value="UniProtKB-KW"/>
</dbReference>
<keyword evidence="6 19" id="KW-0732">Signal</keyword>
<feature type="disulfide bond" evidence="16">
    <location>
        <begin position="551"/>
        <end position="562"/>
    </location>
</feature>
<keyword evidence="10" id="KW-0482">Metalloprotease</keyword>
<evidence type="ECO:0000256" key="7">
    <source>
        <dbReference type="ARBA" id="ARBA00022737"/>
    </source>
</evidence>
<dbReference type="SUPFAM" id="SSF55486">
    <property type="entry name" value="Metalloproteases ('zincins'), catalytic domain"/>
    <property type="match status" value="1"/>
</dbReference>
<evidence type="ECO:0000256" key="19">
    <source>
        <dbReference type="SAM" id="SignalP"/>
    </source>
</evidence>
<feature type="binding site" evidence="15 17">
    <location>
        <position position="414"/>
    </location>
    <ligand>
        <name>Zn(2+)</name>
        <dbReference type="ChEBI" id="CHEBI:29105"/>
        <note>catalytic</note>
    </ligand>
</feature>
<dbReference type="Pfam" id="PF01562">
    <property type="entry name" value="Pep_M12B_propep"/>
    <property type="match status" value="1"/>
</dbReference>
<feature type="binding site" evidence="15">
    <location>
        <position position="363"/>
    </location>
    <ligand>
        <name>Ca(2+)</name>
        <dbReference type="ChEBI" id="CHEBI:29108"/>
        <label>1</label>
    </ligand>
</feature>
<feature type="disulfide bond" evidence="16">
    <location>
        <begin position="427"/>
        <end position="453"/>
    </location>
</feature>
<keyword evidence="2" id="KW-0964">Secreted</keyword>
<dbReference type="Ensembl" id="ENSKMAT00000006289.1">
    <property type="protein sequence ID" value="ENSKMAP00000006181.1"/>
    <property type="gene ID" value="ENSKMAG00000004710.1"/>
</dbReference>
<feature type="region of interest" description="Disordered" evidence="18">
    <location>
        <begin position="1473"/>
        <end position="1537"/>
    </location>
</feature>
<feature type="disulfide bond" evidence="16">
    <location>
        <begin position="600"/>
        <end position="612"/>
    </location>
</feature>
<dbReference type="InterPro" id="IPR013273">
    <property type="entry name" value="ADAMTS/ADAMTS-like"/>
</dbReference>
<evidence type="ECO:0000256" key="12">
    <source>
        <dbReference type="ARBA" id="ARBA00023157"/>
    </source>
</evidence>
<comment type="caution">
    <text evidence="17">Lacks conserved residue(s) required for the propagation of feature annotation.</text>
</comment>
<dbReference type="Pfam" id="PF19030">
    <property type="entry name" value="TSP1_ADAMTS"/>
    <property type="match status" value="3"/>
</dbReference>
<feature type="region of interest" description="Disordered" evidence="18">
    <location>
        <begin position="1150"/>
        <end position="1178"/>
    </location>
</feature>
<dbReference type="Pfam" id="PF01421">
    <property type="entry name" value="Reprolysin"/>
    <property type="match status" value="1"/>
</dbReference>
<dbReference type="Pfam" id="PF00090">
    <property type="entry name" value="TSP_1"/>
    <property type="match status" value="1"/>
</dbReference>
<evidence type="ECO:0000256" key="11">
    <source>
        <dbReference type="ARBA" id="ARBA00023145"/>
    </source>
</evidence>
<evidence type="ECO:0000313" key="23">
    <source>
        <dbReference type="Proteomes" id="UP000264800"/>
    </source>
</evidence>
<feature type="disulfide bond" evidence="16">
    <location>
        <begin position="505"/>
        <end position="538"/>
    </location>
</feature>
<dbReference type="InterPro" id="IPR000884">
    <property type="entry name" value="TSP1_rpt"/>
</dbReference>
<keyword evidence="7" id="KW-0677">Repeat</keyword>
<dbReference type="FunFam" id="2.60.120.830:FF:000001">
    <property type="entry name" value="A disintegrin and metalloproteinase with thrombospondin motifs 1"/>
    <property type="match status" value="1"/>
</dbReference>
<dbReference type="SMART" id="SM00209">
    <property type="entry name" value="TSP1"/>
    <property type="match status" value="4"/>
</dbReference>
<feature type="active site" evidence="14 17">
    <location>
        <position position="411"/>
    </location>
</feature>
<dbReference type="GeneTree" id="ENSGT00940000156647"/>
<keyword evidence="15" id="KW-0106">Calcium</keyword>
<dbReference type="Gene3D" id="2.60.120.830">
    <property type="match status" value="1"/>
</dbReference>
<feature type="compositionally biased region" description="Low complexity" evidence="18">
    <location>
        <begin position="1217"/>
        <end position="1240"/>
    </location>
</feature>
<feature type="binding site" evidence="15 17">
    <location>
        <position position="420"/>
    </location>
    <ligand>
        <name>Zn(2+)</name>
        <dbReference type="ChEBI" id="CHEBI:29105"/>
        <note>catalytic</note>
    </ligand>
</feature>
<feature type="disulfide bond" evidence="16">
    <location>
        <begin position="345"/>
        <end position="394"/>
    </location>
</feature>
<feature type="compositionally biased region" description="Low complexity" evidence="18">
    <location>
        <begin position="1628"/>
        <end position="1645"/>
    </location>
</feature>
<dbReference type="OMA" id="CSHEYLA"/>
<evidence type="ECO:0000259" key="21">
    <source>
        <dbReference type="PROSITE" id="PS50900"/>
    </source>
</evidence>
<organism evidence="22 23">
    <name type="scientific">Kryptolebias marmoratus</name>
    <name type="common">Mangrove killifish</name>
    <name type="synonym">Rivulus marmoratus</name>
    <dbReference type="NCBI Taxonomy" id="37003"/>
    <lineage>
        <taxon>Eukaryota</taxon>
        <taxon>Metazoa</taxon>
        <taxon>Chordata</taxon>
        <taxon>Craniata</taxon>
        <taxon>Vertebrata</taxon>
        <taxon>Euteleostomi</taxon>
        <taxon>Actinopterygii</taxon>
        <taxon>Neopterygii</taxon>
        <taxon>Teleostei</taxon>
        <taxon>Neoteleostei</taxon>
        <taxon>Acanthomorphata</taxon>
        <taxon>Ovalentaria</taxon>
        <taxon>Atherinomorphae</taxon>
        <taxon>Cyprinodontiformes</taxon>
        <taxon>Rivulidae</taxon>
        <taxon>Kryptolebias</taxon>
    </lineage>
</organism>
<dbReference type="PROSITE" id="PS50092">
    <property type="entry name" value="TSP1"/>
    <property type="match status" value="3"/>
</dbReference>
<dbReference type="PANTHER" id="PTHR13723:SF141">
    <property type="entry name" value="A DISINTEGRIN AND METALLOPROTEINASE WITH THROMBOSPONDIN MOTIFS 2"/>
    <property type="match status" value="1"/>
</dbReference>
<keyword evidence="5 15" id="KW-0479">Metal-binding</keyword>
<dbReference type="InterPro" id="IPR050439">
    <property type="entry name" value="ADAMTS_ADAMTS-like"/>
</dbReference>
<feature type="region of interest" description="Disordered" evidence="18">
    <location>
        <begin position="1433"/>
        <end position="1456"/>
    </location>
</feature>
<evidence type="ECO:0000256" key="6">
    <source>
        <dbReference type="ARBA" id="ARBA00022729"/>
    </source>
</evidence>
<dbReference type="PROSITE" id="PS50900">
    <property type="entry name" value="PLAC"/>
    <property type="match status" value="1"/>
</dbReference>
<feature type="binding site" evidence="15">
    <location>
        <position position="467"/>
    </location>
    <ligand>
        <name>Ca(2+)</name>
        <dbReference type="ChEBI" id="CHEBI:29108"/>
        <label>1</label>
    </ligand>
</feature>
<feature type="binding site" evidence="15">
    <location>
        <position position="271"/>
    </location>
    <ligand>
        <name>Ca(2+)</name>
        <dbReference type="ChEBI" id="CHEBI:29108"/>
        <label>2</label>
    </ligand>
</feature>
<evidence type="ECO:0000256" key="15">
    <source>
        <dbReference type="PIRSR" id="PIRSR613273-2"/>
    </source>
</evidence>
<evidence type="ECO:0000256" key="18">
    <source>
        <dbReference type="SAM" id="MobiDB-lite"/>
    </source>
</evidence>
<feature type="compositionally biased region" description="Basic and acidic residues" evidence="18">
    <location>
        <begin position="1726"/>
        <end position="1735"/>
    </location>
</feature>
<feature type="compositionally biased region" description="Low complexity" evidence="18">
    <location>
        <begin position="1580"/>
        <end position="1613"/>
    </location>
</feature>
<feature type="compositionally biased region" description="Basic and acidic residues" evidence="18">
    <location>
        <begin position="1274"/>
        <end position="1290"/>
    </location>
</feature>
<dbReference type="PRINTS" id="PR01857">
    <property type="entry name" value="ADAMTSFAMILY"/>
</dbReference>
<feature type="compositionally biased region" description="Polar residues" evidence="18">
    <location>
        <begin position="1494"/>
        <end position="1531"/>
    </location>
</feature>
<feature type="compositionally biased region" description="Polar residues" evidence="18">
    <location>
        <begin position="1447"/>
        <end position="1456"/>
    </location>
</feature>
<evidence type="ECO:0000313" key="22">
    <source>
        <dbReference type="Ensembl" id="ENSKMAP00000006181.1"/>
    </source>
</evidence>
<evidence type="ECO:0000256" key="8">
    <source>
        <dbReference type="ARBA" id="ARBA00022801"/>
    </source>
</evidence>
<evidence type="ECO:0000256" key="3">
    <source>
        <dbReference type="ARBA" id="ARBA00022530"/>
    </source>
</evidence>
<feature type="binding site" evidence="15">
    <location>
        <position position="470"/>
    </location>
    <ligand>
        <name>Ca(2+)</name>
        <dbReference type="ChEBI" id="CHEBI:29108"/>
        <label>2</label>
    </ligand>
</feature>
<dbReference type="PANTHER" id="PTHR13723">
    <property type="entry name" value="ADAMTS A DISINTEGRIN AND METALLOPROTEASE WITH THROMBOSPONDIN MOTIFS PROTEASE"/>
    <property type="match status" value="1"/>
</dbReference>
<evidence type="ECO:0000256" key="14">
    <source>
        <dbReference type="PIRSR" id="PIRSR613273-1"/>
    </source>
</evidence>
<dbReference type="InterPro" id="IPR010909">
    <property type="entry name" value="PLAC"/>
</dbReference>
<dbReference type="InterPro" id="IPR036383">
    <property type="entry name" value="TSP1_rpt_sf"/>
</dbReference>
<evidence type="ECO:0000259" key="20">
    <source>
        <dbReference type="PROSITE" id="PS50215"/>
    </source>
</evidence>
<keyword evidence="3" id="KW-0272">Extracellular matrix</keyword>
<keyword evidence="8" id="KW-0378">Hydrolase</keyword>
<dbReference type="GO" id="GO:0006508">
    <property type="term" value="P:proteolysis"/>
    <property type="evidence" value="ECO:0007669"/>
    <property type="project" value="UniProtKB-KW"/>
</dbReference>
<evidence type="ECO:0000256" key="13">
    <source>
        <dbReference type="ARBA" id="ARBA00023180"/>
    </source>
</evidence>
<dbReference type="GO" id="GO:0030198">
    <property type="term" value="P:extracellular matrix organization"/>
    <property type="evidence" value="ECO:0007669"/>
    <property type="project" value="InterPro"/>
</dbReference>
<sequence length="2052" mass="224870">MGLSPGFTVLIILPAFLLHTSGLYIASSVNSLQHVLGEYGLVRPISVDAEGRFLSHAVSAGRVAGGQSRRRRRREVGEGSDEWEGPTGAEENREHLARQERLYYNVTIFGREFHLRLRHNARLVAPGAKMEWHDDSDSIRYSEPLHDECLYVGDITDTPGATAAISNCDGLAGMIKTEQEEFFIEPLERGDGVIEKEEEEAGGGRTHIVYRSSAVKKVPISGAAADYHSRGADLGGLMDLESLYRGVQQSINNTRAGRVRRQSLERAYNIEVLLGVDDSVVQFHGKEDVQKYLLTLMNIVNEIYHDESLGAKINVVLVRIIMLGYGKSMSLIELGDPSRSLENVCRWAFLQQKQDTGDAEYHDHAIFLTRQEFGPTGMQGYAPVTGMCHPVRSCTLNHEDGFSSAFVVAHETGHVLGMEHDGQGNRCGDEVPMGSIMAPLVQAAFHRFQWSRCSMQELGRYLHSYNCLRDDPFDHNWPSLPQLPGLHYSMNEQCRFDFGMGYTMCSALQKAGQSGTQYRTFDPCKQLWCSHPDNPFFCKTKKGPPIDGTACGNGQKCFKGHCIWLTPDIMKQDGNWGSWSEFGQCSRTCGGGVQFRTRRCDNPSPANGGLTCMGATYQFQMCNTNTCEDIYSDPREEQCHASDHSNEHHLLPYEHPDPNKRCHLYCQSKETGDVSLVEKMVLDGTRCSYKDPHSVCVRGECEKVGCDGVVGSSKQEDKCGVCGGDNSSCKTFKDTITRIAKKQGFLKVLEIPRGARHLLIQELQATPHTLAVKNVASGLFFLNGDDKYPKSRSVIEKGVEWEYENDKDKETLQSTGPLRHGILIMMKLHGDEDVYLSYKYMMNMGGDSAIQNNMLVEDSAYEWEPKKWSYCSKACGGGKQYLRYGCRRKVDGKMVQKSFCNKSNMKPRGDIRDCNMKPCPPPIWVAGEWQNCSKPCGKTGLQVRSVTCVQPSEGNTTRLIHNKHCSDDRPESRRPCNRHSCPTQWRVGPWSHCSVTCGNGTQQRQALCHTRDNTIGLCLDSKPETIRVCRLDPCPKGSSDFNKNSNILIQWLSRPNPNYPRISSRQHCHGDRSVFCRMERLKHYCSLPDYQRLCCKTCSSVSSTEPVPRSASRSTLIPSVTDPSPNNILSSAFTTSQPIKAVITTVSTSPTDSWATTPLPVSTTTTLRSSPTPLSTTVIMPTHPPAVTTTPFLPTPFPNSITTVPTVENSDLVLQTTTTAPTAGTITSTDSTSTLSTEQTNPTESSTKTDIPLKSKSDKKIQLNTKKKGIPPKTDQKKKTEPKSTKKEIPPKTNLKKKINTTPKIGTPKKTNPSNTTAKKITPANATPKNTTSTKTAPKKLTTANTSPKIGNPKKNNPSKTTVKKNTSANASARNTTLSNSSPKKPTTTNNTPKVGTHKMINPTNTTENTTTPTIASPQITTLINTTPKNIIEAGTTPKIGSPKEINPTNTTENKATPTVASFQNTTLLNTTPKQMTKASSTPKIATPKKINPFKTTATNSTPTIASPQNITLSNTSSKLGTPKKTNPSKTTVKKITPTIAFSQNTTLLNTTSKKTTKSSSTSKIATPKKINPFKKTAKKTPPAKASPKIGTPKKPNPSNTTATNSTPTIASPQNITLSNTSSKLGTPKKTNPSKTTTKKTNTENTKPRKIIPLKTTPKRPTSAKINPKNTTLSSTSQKTNATAIKPPKKASPPNTTPKKSTKANTSSKKITLSSTVFKKPPPKKSTTEKKDKPLPKKKVPANANPQKNIVPKTKSTKQTPAKKTLQNKAKPAPKSAAKSKTKVSQELKEKKTNSKLKTLFYTTTLTPFLINKSPEEEFSTTPLSGSGTMLTMSFHESGISPTLLSRGTTEATTPSLFTDFITPTGRIDTEDVSVASSGDVTDTSGTFPSGDDNKESYTTAGMVRDTVVLEDGLSITIPTINEDGTTEFASSPWLDLSEYIPVSVPVPTTTSDPGASLPTVISHSEKEAAALAPTMVSTLNPQQRDAENNESNFIDAFDSKAAGADGNVSQNNLIPKHRVSLREKTRNKRIQELLEEKRNFLLRMKRGQTAH</sequence>
<feature type="disulfide bond" evidence="16">
    <location>
        <begin position="589"/>
        <end position="627"/>
    </location>
</feature>
<feature type="compositionally biased region" description="Low complexity" evidence="18">
    <location>
        <begin position="1402"/>
        <end position="1414"/>
    </location>
</feature>
<dbReference type="SUPFAM" id="SSF82895">
    <property type="entry name" value="TSP-1 type 1 repeat"/>
    <property type="match status" value="4"/>
</dbReference>
<feature type="compositionally biased region" description="Polar residues" evidence="18">
    <location>
        <begin position="1664"/>
        <end position="1683"/>
    </location>
</feature>
<dbReference type="Gene3D" id="3.40.1620.60">
    <property type="match status" value="1"/>
</dbReference>
<feature type="chain" id="PRO_5018592995" evidence="19">
    <location>
        <begin position="23"/>
        <end position="2052"/>
    </location>
</feature>
<feature type="compositionally biased region" description="Polar residues" evidence="18">
    <location>
        <begin position="1473"/>
        <end position="1484"/>
    </location>
</feature>
<dbReference type="Pfam" id="PF19236">
    <property type="entry name" value="ADAMTS_CR_3"/>
    <property type="match status" value="1"/>
</dbReference>
<comment type="subcellular location">
    <subcellularLocation>
        <location evidence="1">Secreted</location>
        <location evidence="1">Extracellular space</location>
        <location evidence="1">Extracellular matrix</location>
    </subcellularLocation>
</comment>
<evidence type="ECO:0000256" key="2">
    <source>
        <dbReference type="ARBA" id="ARBA00022525"/>
    </source>
</evidence>
<evidence type="ECO:0000256" key="10">
    <source>
        <dbReference type="ARBA" id="ARBA00023049"/>
    </source>
</evidence>
<evidence type="ECO:0000256" key="9">
    <source>
        <dbReference type="ARBA" id="ARBA00022833"/>
    </source>
</evidence>
<feature type="binding site" evidence="15">
    <location>
        <position position="271"/>
    </location>
    <ligand>
        <name>Ca(2+)</name>
        <dbReference type="ChEBI" id="CHEBI:29108"/>
        <label>1</label>
    </ligand>
</feature>
<dbReference type="Proteomes" id="UP000264800">
    <property type="component" value="Unplaced"/>
</dbReference>
<feature type="compositionally biased region" description="Polar residues" evidence="18">
    <location>
        <begin position="1757"/>
        <end position="1768"/>
    </location>
</feature>
<feature type="compositionally biased region" description="Polar residues" evidence="18">
    <location>
        <begin position="1614"/>
        <end position="1625"/>
    </location>
</feature>
<dbReference type="InterPro" id="IPR024079">
    <property type="entry name" value="MetalloPept_cat_dom_sf"/>
</dbReference>
<feature type="region of interest" description="Disordered" evidence="18">
    <location>
        <begin position="1874"/>
        <end position="1898"/>
    </location>
</feature>
<dbReference type="GO" id="GO:0031012">
    <property type="term" value="C:extracellular matrix"/>
    <property type="evidence" value="ECO:0007669"/>
    <property type="project" value="TreeGrafter"/>
</dbReference>
<evidence type="ECO:0000256" key="1">
    <source>
        <dbReference type="ARBA" id="ARBA00004498"/>
    </source>
</evidence>
<feature type="disulfide bond" evidence="16">
    <location>
        <begin position="585"/>
        <end position="622"/>
    </location>
</feature>
<evidence type="ECO:0000256" key="17">
    <source>
        <dbReference type="PROSITE-ProRule" id="PRU00276"/>
    </source>
</evidence>
<dbReference type="InterPro" id="IPR002870">
    <property type="entry name" value="Peptidase_M12B_N"/>
</dbReference>
<feature type="domain" description="Peptidase M12B" evidence="20">
    <location>
        <begin position="268"/>
        <end position="472"/>
    </location>
</feature>
<feature type="disulfide bond" evidence="16">
    <location>
        <begin position="524"/>
        <end position="557"/>
    </location>
</feature>
<keyword evidence="9 15" id="KW-0862">Zinc</keyword>
<keyword evidence="23" id="KW-1185">Reference proteome</keyword>
<dbReference type="GO" id="GO:0004222">
    <property type="term" value="F:metalloendopeptidase activity"/>
    <property type="evidence" value="ECO:0007669"/>
    <property type="project" value="InterPro"/>
</dbReference>
<evidence type="ECO:0000256" key="5">
    <source>
        <dbReference type="ARBA" id="ARBA00022723"/>
    </source>
</evidence>
<evidence type="ECO:0000256" key="4">
    <source>
        <dbReference type="ARBA" id="ARBA00022670"/>
    </source>
</evidence>
<keyword evidence="4" id="KW-0645">Protease</keyword>
<feature type="region of interest" description="Disordered" evidence="18">
    <location>
        <begin position="1552"/>
        <end position="1790"/>
    </location>
</feature>
<feature type="compositionally biased region" description="Low complexity" evidence="18">
    <location>
        <begin position="1156"/>
        <end position="1177"/>
    </location>
</feature>
<proteinExistence type="predicted"/>
<dbReference type="InterPro" id="IPR041645">
    <property type="entry name" value="ADAMTS_CR_2"/>
</dbReference>
<keyword evidence="13" id="KW-0325">Glycoprotein</keyword>
<dbReference type="InterPro" id="IPR045371">
    <property type="entry name" value="ADAMTS_CR_3"/>
</dbReference>